<evidence type="ECO:0008006" key="3">
    <source>
        <dbReference type="Google" id="ProtNLM"/>
    </source>
</evidence>
<reference evidence="1 2" key="1">
    <citation type="submission" date="2017-05" db="EMBL/GenBank/DDBJ databases">
        <authorList>
            <person name="Varghese N."/>
            <person name="Submissions S."/>
        </authorList>
    </citation>
    <scope>NUCLEOTIDE SEQUENCE [LARGE SCALE GENOMIC DNA]</scope>
    <source>
        <strain evidence="1 2">DSM 29371</strain>
    </source>
</reference>
<dbReference type="Proteomes" id="UP000316916">
    <property type="component" value="Unassembled WGS sequence"/>
</dbReference>
<dbReference type="AlphaFoldDB" id="A0A521FKK2"/>
<accession>A0A521FKK2</accession>
<name>A0A521FKK2_9FLAO</name>
<proteinExistence type="predicted"/>
<dbReference type="RefSeq" id="WP_142719932.1">
    <property type="nucleotide sequence ID" value="NZ_FXTC01000017.1"/>
</dbReference>
<dbReference type="Gene3D" id="2.170.130.10">
    <property type="entry name" value="TonB-dependent receptor, plug domain"/>
    <property type="match status" value="1"/>
</dbReference>
<dbReference type="EMBL" id="FXTC01000017">
    <property type="protein sequence ID" value="SMO96738.1"/>
    <property type="molecule type" value="Genomic_DNA"/>
</dbReference>
<evidence type="ECO:0000313" key="2">
    <source>
        <dbReference type="Proteomes" id="UP000316916"/>
    </source>
</evidence>
<keyword evidence="2" id="KW-1185">Reference proteome</keyword>
<evidence type="ECO:0000313" key="1">
    <source>
        <dbReference type="EMBL" id="SMO96738.1"/>
    </source>
</evidence>
<sequence length="188" mass="20798">MRLNIENPCHENWEEMTSDQKGKFCSVCSKTVTDFTSSSDEELLMSFKSDKKMCGRFTGDQLGRNLNFSLTSKIALGLLTASGVVTTAKAQEVKGEEVKKVDFKKGLEGVEVINNTINKTMWLGMPSKEDIESTQPMILLDGKKISEEKMKKIKGDNVKSVNILSGEGATKLYGDKGRYGVIVIESKK</sequence>
<gene>
    <name evidence="1" type="ORF">SAMN06265171_11738</name>
</gene>
<dbReference type="InterPro" id="IPR037066">
    <property type="entry name" value="Plug_dom_sf"/>
</dbReference>
<organism evidence="1 2">
    <name type="scientific">Chryseobacterium rhizoplanae</name>
    <dbReference type="NCBI Taxonomy" id="1609531"/>
    <lineage>
        <taxon>Bacteria</taxon>
        <taxon>Pseudomonadati</taxon>
        <taxon>Bacteroidota</taxon>
        <taxon>Flavobacteriia</taxon>
        <taxon>Flavobacteriales</taxon>
        <taxon>Weeksellaceae</taxon>
        <taxon>Chryseobacterium group</taxon>
        <taxon>Chryseobacterium</taxon>
    </lineage>
</organism>
<protein>
    <recommendedName>
        <fullName evidence="3">TonB-dependent outer membrane receptor, SusC/RagA subfamily, signature region</fullName>
    </recommendedName>
</protein>